<dbReference type="OMA" id="REYWGPW"/>
<name>C7YX50_FUSV7</name>
<dbReference type="InterPro" id="IPR007219">
    <property type="entry name" value="XnlR_reg_dom"/>
</dbReference>
<evidence type="ECO:0000256" key="3">
    <source>
        <dbReference type="ARBA" id="ARBA00023015"/>
    </source>
</evidence>
<dbReference type="AlphaFoldDB" id="C7YX50"/>
<reference evidence="7 8" key="1">
    <citation type="journal article" date="2009" name="PLoS Genet.">
        <title>The genome of Nectria haematococca: contribution of supernumerary chromosomes to gene expansion.</title>
        <authorList>
            <person name="Coleman J.J."/>
            <person name="Rounsley S.D."/>
            <person name="Rodriguez-Carres M."/>
            <person name="Kuo A."/>
            <person name="Wasmann C.C."/>
            <person name="Grimwood J."/>
            <person name="Schmutz J."/>
            <person name="Taga M."/>
            <person name="White G.J."/>
            <person name="Zhou S."/>
            <person name="Schwartz D.C."/>
            <person name="Freitag M."/>
            <person name="Ma L.J."/>
            <person name="Danchin E.G."/>
            <person name="Henrissat B."/>
            <person name="Coutinho P.M."/>
            <person name="Nelson D.R."/>
            <person name="Straney D."/>
            <person name="Napoli C.A."/>
            <person name="Barker B.M."/>
            <person name="Gribskov M."/>
            <person name="Rep M."/>
            <person name="Kroken S."/>
            <person name="Molnar I."/>
            <person name="Rensing C."/>
            <person name="Kennell J.C."/>
            <person name="Zamora J."/>
            <person name="Farman M.L."/>
            <person name="Selker E.U."/>
            <person name="Salamov A."/>
            <person name="Shapiro H."/>
            <person name="Pangilinan J."/>
            <person name="Lindquist E."/>
            <person name="Lamers C."/>
            <person name="Grigoriev I.V."/>
            <person name="Geiser D.M."/>
            <person name="Covert S.F."/>
            <person name="Temporini E."/>
            <person name="Vanetten H.D."/>
        </authorList>
    </citation>
    <scope>NUCLEOTIDE SEQUENCE [LARGE SCALE GENOMIC DNA]</scope>
    <source>
        <strain evidence="8">ATCC MYA-4622 / CBS 123669 / FGSC 9596 / NRRL 45880 / 77-13-4</strain>
    </source>
</reference>
<dbReference type="KEGG" id="nhe:NECHADRAFT_82893"/>
<dbReference type="GO" id="GO:0008270">
    <property type="term" value="F:zinc ion binding"/>
    <property type="evidence" value="ECO:0007669"/>
    <property type="project" value="InterPro"/>
</dbReference>
<dbReference type="OrthoDB" id="424974at2759"/>
<organism evidence="7 8">
    <name type="scientific">Fusarium vanettenii (strain ATCC MYA-4622 / CBS 123669 / FGSC 9596 / NRRL 45880 / 77-13-4)</name>
    <name type="common">Fusarium solani subsp. pisi</name>
    <dbReference type="NCBI Taxonomy" id="660122"/>
    <lineage>
        <taxon>Eukaryota</taxon>
        <taxon>Fungi</taxon>
        <taxon>Dikarya</taxon>
        <taxon>Ascomycota</taxon>
        <taxon>Pezizomycotina</taxon>
        <taxon>Sordariomycetes</taxon>
        <taxon>Hypocreomycetidae</taxon>
        <taxon>Hypocreales</taxon>
        <taxon>Nectriaceae</taxon>
        <taxon>Fusarium</taxon>
        <taxon>Fusarium solani species complex</taxon>
        <taxon>Fusarium vanettenii</taxon>
    </lineage>
</organism>
<dbReference type="GeneID" id="9666218"/>
<accession>C7YX50</accession>
<keyword evidence="2" id="KW-0479">Metal-binding</keyword>
<gene>
    <name evidence="7" type="ORF">NECHADRAFT_82893</name>
</gene>
<keyword evidence="4" id="KW-0804">Transcription</keyword>
<dbReference type="eggNOG" id="ENOG502QQ29">
    <property type="taxonomic scope" value="Eukaryota"/>
</dbReference>
<evidence type="ECO:0000256" key="2">
    <source>
        <dbReference type="ARBA" id="ARBA00022723"/>
    </source>
</evidence>
<evidence type="ECO:0000256" key="5">
    <source>
        <dbReference type="ARBA" id="ARBA00023242"/>
    </source>
</evidence>
<dbReference type="EMBL" id="GG698902">
    <property type="protein sequence ID" value="EEU43523.1"/>
    <property type="molecule type" value="Genomic_DNA"/>
</dbReference>
<keyword evidence="5" id="KW-0539">Nucleus</keyword>
<evidence type="ECO:0000256" key="4">
    <source>
        <dbReference type="ARBA" id="ARBA00023163"/>
    </source>
</evidence>
<dbReference type="GO" id="GO:0000981">
    <property type="term" value="F:DNA-binding transcription factor activity, RNA polymerase II-specific"/>
    <property type="evidence" value="ECO:0007669"/>
    <property type="project" value="InterPro"/>
</dbReference>
<evidence type="ECO:0000259" key="6">
    <source>
        <dbReference type="Pfam" id="PF04082"/>
    </source>
</evidence>
<protein>
    <recommendedName>
        <fullName evidence="6">Xylanolytic transcriptional activator regulatory domain-containing protein</fullName>
    </recommendedName>
</protein>
<dbReference type="GO" id="GO:0006351">
    <property type="term" value="P:DNA-templated transcription"/>
    <property type="evidence" value="ECO:0007669"/>
    <property type="project" value="InterPro"/>
</dbReference>
<evidence type="ECO:0000313" key="8">
    <source>
        <dbReference type="Proteomes" id="UP000005206"/>
    </source>
</evidence>
<dbReference type="CDD" id="cd12148">
    <property type="entry name" value="fungal_TF_MHR"/>
    <property type="match status" value="1"/>
</dbReference>
<keyword evidence="8" id="KW-1185">Reference proteome</keyword>
<evidence type="ECO:0000313" key="7">
    <source>
        <dbReference type="EMBL" id="EEU43523.1"/>
    </source>
</evidence>
<dbReference type="InParanoid" id="C7YX50"/>
<dbReference type="GO" id="GO:0003677">
    <property type="term" value="F:DNA binding"/>
    <property type="evidence" value="ECO:0007669"/>
    <property type="project" value="InterPro"/>
</dbReference>
<proteinExistence type="predicted"/>
<comment type="subcellular location">
    <subcellularLocation>
        <location evidence="1">Nucleus</location>
    </subcellularLocation>
</comment>
<feature type="domain" description="Xylanolytic transcriptional activator regulatory" evidence="6">
    <location>
        <begin position="73"/>
        <end position="208"/>
    </location>
</feature>
<dbReference type="PANTHER" id="PTHR47338:SF9">
    <property type="entry name" value="ZN(II)2CYS6 TRANSCRIPTION FACTOR (EUROFUNG)"/>
    <property type="match status" value="1"/>
</dbReference>
<keyword evidence="3" id="KW-0805">Transcription regulation</keyword>
<dbReference type="PANTHER" id="PTHR47338">
    <property type="entry name" value="ZN(II)2CYS6 TRANSCRIPTION FACTOR (EUROFUNG)-RELATED"/>
    <property type="match status" value="1"/>
</dbReference>
<dbReference type="Pfam" id="PF04082">
    <property type="entry name" value="Fungal_trans"/>
    <property type="match status" value="1"/>
</dbReference>
<dbReference type="Proteomes" id="UP000005206">
    <property type="component" value="Chromosome 7"/>
</dbReference>
<evidence type="ECO:0000256" key="1">
    <source>
        <dbReference type="ARBA" id="ARBA00004123"/>
    </source>
</evidence>
<dbReference type="VEuPathDB" id="FungiDB:NECHADRAFT_82893"/>
<dbReference type="HOGENOM" id="CLU_015161_3_0_1"/>
<dbReference type="RefSeq" id="XP_003049236.1">
    <property type="nucleotide sequence ID" value="XM_003049190.1"/>
</dbReference>
<dbReference type="GO" id="GO:0005634">
    <property type="term" value="C:nucleus"/>
    <property type="evidence" value="ECO:0007669"/>
    <property type="project" value="UniProtKB-SubCell"/>
</dbReference>
<sequence>MRARMESLENTLSQVVQRLRSHEQGLPAQVSPEQPMQADLTNDNEPVLEVEQTTSQGLIQPPAREALTVVARAYLKYCECQPIPLFDEATFVQSLPSREPELLYSVFAIASRFCDDIQVPHHNSNQITRYCEAAYRLVMARLIDGNVELSTLQTLCLLSLLYLNLGRHEKSHLMCSQAASLAKSARLYSHAAINNQKEETSRCFWGVVLLCRLLGQPEQLTTHLQASAIPFPSSPSTPGHVLRTPISTQHEFPHSFGIMQVICQLSGVWSMALNYIQSSSVSPDRDGFPWNPDSLYARTTAALMDLGLKLPLAHRYRSIKIPSLTGRMLEEARPYWGPWFLSRMMYHTILCILNHPLLLTLQIHGVHNASEAFLQQTLFSISNHVTWAMHFIHLMKSKQFSSTDFITIYCVAVVATVDLQRSFSRAEEACNKSKQNFEECVEFIETLGNKWECAKRIVKKLRHLEADMSSWSRSNPRNEDEDIPVDVSGIFGILDFANSFSDLSSSGTMQDSIFGPSLGQEILKAGLERPGYTHLPELGPVRPDMTSCQLPTPADGQTTLGNEVGEEAAFVGDFILPASEFFGGPLHELGLPAGDSALQWF</sequence>
<dbReference type="InterPro" id="IPR050815">
    <property type="entry name" value="TF_fung"/>
</dbReference>